<evidence type="ECO:0000313" key="6">
    <source>
        <dbReference type="EMBL" id="KAJ5712375.1"/>
    </source>
</evidence>
<sequence length="162" mass="17182">MPRLLLALGTLAGAIQAATLQDVCTAEYVIANLPSNGTLLGIEIDLSSVTAARLSASDDDASSPVCDVNFAYTHNGLDRTNVNYWMPSPANFMNRYVSTGGEGWNITEKNSSLPSGIELGAVAGTTDGGFGGFDVSSWEVWLNGDGEVNWDTVYMFGYKAID</sequence>
<keyword evidence="2 5" id="KW-0732">Signal</keyword>
<dbReference type="GO" id="GO:0052689">
    <property type="term" value="F:carboxylic ester hydrolase activity"/>
    <property type="evidence" value="ECO:0007669"/>
    <property type="project" value="UniProtKB-KW"/>
</dbReference>
<reference evidence="6" key="1">
    <citation type="journal article" date="2023" name="IMA Fungus">
        <title>Comparative genomic study of the Penicillium genus elucidates a diverse pangenome and 15 lateral gene transfer events.</title>
        <authorList>
            <person name="Petersen C."/>
            <person name="Sorensen T."/>
            <person name="Nielsen M.R."/>
            <person name="Sondergaard T.E."/>
            <person name="Sorensen J.L."/>
            <person name="Fitzpatrick D.A."/>
            <person name="Frisvad J.C."/>
            <person name="Nielsen K.L."/>
        </authorList>
    </citation>
    <scope>NUCLEOTIDE SEQUENCE</scope>
    <source>
        <strain evidence="6">IBT 17514</strain>
    </source>
</reference>
<name>A0AAD6HFQ6_9EURO</name>
<keyword evidence="3 5" id="KW-0378">Hydrolase</keyword>
<accession>A0AAD6HFQ6</accession>
<dbReference type="EMBL" id="JAQJAN010000013">
    <property type="protein sequence ID" value="KAJ5712375.1"/>
    <property type="molecule type" value="Genomic_DNA"/>
</dbReference>
<dbReference type="PANTHER" id="PTHR33938">
    <property type="entry name" value="FERULOYL ESTERASE B-RELATED"/>
    <property type="match status" value="1"/>
</dbReference>
<evidence type="ECO:0000313" key="7">
    <source>
        <dbReference type="Proteomes" id="UP001215712"/>
    </source>
</evidence>
<dbReference type="PANTHER" id="PTHR33938:SF16">
    <property type="entry name" value="CARBOXYLIC ESTER HYDROLASE"/>
    <property type="match status" value="1"/>
</dbReference>
<keyword evidence="1" id="KW-0719">Serine esterase</keyword>
<dbReference type="Proteomes" id="UP001215712">
    <property type="component" value="Unassembled WGS sequence"/>
</dbReference>
<comment type="similarity">
    <text evidence="5">Belongs to the tannase family.</text>
</comment>
<evidence type="ECO:0000256" key="5">
    <source>
        <dbReference type="RuleBase" id="RU361238"/>
    </source>
</evidence>
<proteinExistence type="inferred from homology"/>
<reference evidence="6" key="2">
    <citation type="submission" date="2023-01" db="EMBL/GenBank/DDBJ databases">
        <authorList>
            <person name="Petersen C."/>
        </authorList>
    </citation>
    <scope>NUCLEOTIDE SEQUENCE</scope>
    <source>
        <strain evidence="6">IBT 17514</strain>
    </source>
</reference>
<evidence type="ECO:0000256" key="4">
    <source>
        <dbReference type="ARBA" id="ARBA00023157"/>
    </source>
</evidence>
<dbReference type="Pfam" id="PF07519">
    <property type="entry name" value="Tannase"/>
    <property type="match status" value="1"/>
</dbReference>
<evidence type="ECO:0000256" key="1">
    <source>
        <dbReference type="ARBA" id="ARBA00022487"/>
    </source>
</evidence>
<organism evidence="6 7">
    <name type="scientific">Penicillium malachiteum</name>
    <dbReference type="NCBI Taxonomy" id="1324776"/>
    <lineage>
        <taxon>Eukaryota</taxon>
        <taxon>Fungi</taxon>
        <taxon>Dikarya</taxon>
        <taxon>Ascomycota</taxon>
        <taxon>Pezizomycotina</taxon>
        <taxon>Eurotiomycetes</taxon>
        <taxon>Eurotiomycetidae</taxon>
        <taxon>Eurotiales</taxon>
        <taxon>Aspergillaceae</taxon>
        <taxon>Penicillium</taxon>
    </lineage>
</organism>
<evidence type="ECO:0000256" key="2">
    <source>
        <dbReference type="ARBA" id="ARBA00022729"/>
    </source>
</evidence>
<evidence type="ECO:0000256" key="3">
    <source>
        <dbReference type="ARBA" id="ARBA00022801"/>
    </source>
</evidence>
<feature type="chain" id="PRO_5044972215" description="Carboxylic ester hydrolase" evidence="5">
    <location>
        <begin position="18"/>
        <end position="162"/>
    </location>
</feature>
<keyword evidence="7" id="KW-1185">Reference proteome</keyword>
<dbReference type="InterPro" id="IPR011118">
    <property type="entry name" value="Tannase/feruloyl_esterase"/>
</dbReference>
<keyword evidence="4" id="KW-1015">Disulfide bond</keyword>
<comment type="caution">
    <text evidence="6">The sequence shown here is derived from an EMBL/GenBank/DDBJ whole genome shotgun (WGS) entry which is preliminary data.</text>
</comment>
<feature type="signal peptide" evidence="5">
    <location>
        <begin position="1"/>
        <end position="17"/>
    </location>
</feature>
<dbReference type="AlphaFoldDB" id="A0AAD6HFQ6"/>
<gene>
    <name evidence="6" type="ORF">N7493_008843</name>
</gene>
<protein>
    <recommendedName>
        <fullName evidence="5">Carboxylic ester hydrolase</fullName>
        <ecNumber evidence="5">3.1.1.-</ecNumber>
    </recommendedName>
</protein>
<dbReference type="EC" id="3.1.1.-" evidence="5"/>